<comment type="similarity">
    <text evidence="8">Belongs to the EzrA family.</text>
</comment>
<evidence type="ECO:0000256" key="3">
    <source>
        <dbReference type="ARBA" id="ARBA00022989"/>
    </source>
</evidence>
<evidence type="ECO:0000256" key="4">
    <source>
        <dbReference type="ARBA" id="ARBA00023054"/>
    </source>
</evidence>
<comment type="function">
    <text evidence="8">Negative regulator of FtsZ ring formation; modulates the frequency and position of FtsZ ring formation. Inhibits FtsZ ring formation at polar sites. Interacts either with FtsZ or with one of its binding partners to promote depolymerization.</text>
</comment>
<protein>
    <recommendedName>
        <fullName evidence="8">Septation ring formation regulator EzrA</fullName>
    </recommendedName>
</protein>
<dbReference type="GO" id="GO:0000921">
    <property type="term" value="P:septin ring assembly"/>
    <property type="evidence" value="ECO:0007669"/>
    <property type="project" value="InterPro"/>
</dbReference>
<dbReference type="GO" id="GO:0005940">
    <property type="term" value="C:septin ring"/>
    <property type="evidence" value="ECO:0007669"/>
    <property type="project" value="InterPro"/>
</dbReference>
<evidence type="ECO:0000313" key="9">
    <source>
        <dbReference type="EMBL" id="MBA2173321.1"/>
    </source>
</evidence>
<organism evidence="9 10">
    <name type="scientific">Halobacillus locisalis</name>
    <dbReference type="NCBI Taxonomy" id="220753"/>
    <lineage>
        <taxon>Bacteria</taxon>
        <taxon>Bacillati</taxon>
        <taxon>Bacillota</taxon>
        <taxon>Bacilli</taxon>
        <taxon>Bacillales</taxon>
        <taxon>Bacillaceae</taxon>
        <taxon>Halobacillus</taxon>
    </lineage>
</organism>
<feature type="coiled-coil region" evidence="8">
    <location>
        <begin position="165"/>
        <end position="243"/>
    </location>
</feature>
<dbReference type="HAMAP" id="MF_00728">
    <property type="entry name" value="EzrA"/>
    <property type="match status" value="1"/>
</dbReference>
<keyword evidence="4 8" id="KW-0175">Coiled coil</keyword>
<evidence type="ECO:0000256" key="1">
    <source>
        <dbReference type="ARBA" id="ARBA00022618"/>
    </source>
</evidence>
<dbReference type="AlphaFoldDB" id="A0A838CMX1"/>
<reference evidence="9 10" key="1">
    <citation type="journal article" date="2004" name="Extremophiles">
        <title>Halobacillus locisalis sp. nov., a halophilic bacterium isolated from a marine solar saltern of the Yellow Sea in Korea.</title>
        <authorList>
            <person name="Yoon J.H."/>
            <person name="Kang K.H."/>
            <person name="Oh T.K."/>
            <person name="Park Y.H."/>
        </authorList>
    </citation>
    <scope>NUCLEOTIDE SEQUENCE [LARGE SCALE GENOMIC DNA]</scope>
    <source>
        <strain evidence="9 10">KCTC 3788</strain>
    </source>
</reference>
<feature type="topological domain" description="Cytoplasmic" evidence="8">
    <location>
        <begin position="22"/>
        <end position="563"/>
    </location>
</feature>
<evidence type="ECO:0000256" key="5">
    <source>
        <dbReference type="ARBA" id="ARBA00023136"/>
    </source>
</evidence>
<dbReference type="Pfam" id="PF06160">
    <property type="entry name" value="EzrA"/>
    <property type="match status" value="1"/>
</dbReference>
<evidence type="ECO:0000256" key="8">
    <source>
        <dbReference type="HAMAP-Rule" id="MF_00728"/>
    </source>
</evidence>
<feature type="coiled-coil region" evidence="8">
    <location>
        <begin position="268"/>
        <end position="299"/>
    </location>
</feature>
<dbReference type="InterPro" id="IPR010379">
    <property type="entry name" value="EzrA"/>
</dbReference>
<gene>
    <name evidence="8" type="primary">ezrA</name>
    <name evidence="9" type="ORF">H0266_00250</name>
</gene>
<keyword evidence="8" id="KW-1003">Cell membrane</keyword>
<evidence type="ECO:0000313" key="10">
    <source>
        <dbReference type="Proteomes" id="UP000571017"/>
    </source>
</evidence>
<name>A0A838CMX1_9BACI</name>
<feature type="coiled-coil region" evidence="8">
    <location>
        <begin position="369"/>
        <end position="410"/>
    </location>
</feature>
<keyword evidence="7 8" id="KW-0131">Cell cycle</keyword>
<keyword evidence="2 8" id="KW-0812">Transmembrane</keyword>
<evidence type="ECO:0000256" key="2">
    <source>
        <dbReference type="ARBA" id="ARBA00022692"/>
    </source>
</evidence>
<dbReference type="Proteomes" id="UP000571017">
    <property type="component" value="Unassembled WGS sequence"/>
</dbReference>
<keyword evidence="5 8" id="KW-0472">Membrane</keyword>
<feature type="coiled-coil region" evidence="8">
    <location>
        <begin position="79"/>
        <end position="132"/>
    </location>
</feature>
<dbReference type="GO" id="GO:0000917">
    <property type="term" value="P:division septum assembly"/>
    <property type="evidence" value="ECO:0007669"/>
    <property type="project" value="UniProtKB-KW"/>
</dbReference>
<dbReference type="RefSeq" id="WP_181470393.1">
    <property type="nucleotide sequence ID" value="NZ_JACEFG010000001.1"/>
</dbReference>
<keyword evidence="10" id="KW-1185">Reference proteome</keyword>
<keyword evidence="6 8" id="KW-0717">Septation</keyword>
<dbReference type="EMBL" id="JACEFG010000001">
    <property type="protein sequence ID" value="MBA2173321.1"/>
    <property type="molecule type" value="Genomic_DNA"/>
</dbReference>
<evidence type="ECO:0000256" key="7">
    <source>
        <dbReference type="ARBA" id="ARBA00023306"/>
    </source>
</evidence>
<accession>A0A838CMX1</accession>
<feature type="topological domain" description="Extracellular" evidence="8">
    <location>
        <begin position="1"/>
        <end position="2"/>
    </location>
</feature>
<keyword evidence="3 8" id="KW-1133">Transmembrane helix</keyword>
<comment type="caution">
    <text evidence="9">The sequence shown here is derived from an EMBL/GenBank/DDBJ whole genome shotgun (WGS) entry which is preliminary data.</text>
</comment>
<dbReference type="GO" id="GO:0005886">
    <property type="term" value="C:plasma membrane"/>
    <property type="evidence" value="ECO:0007669"/>
    <property type="project" value="UniProtKB-SubCell"/>
</dbReference>
<sequence>MKYVIGGILLLIVLFIVGLIWRKRVYDEVDRLESWKMDIMNRRVTDELSKVKSLNLSGETQEKFEAWRNRWDQILTKELPELEEDLFDAEEAADKYQWNRVKKVIAHTEGKLEGIEQNIKAMFDELEVLLNSEESSRLEMESIQPELKELSKTLIQSRHQFSRAVHVYERRVAELQAQLSDYEQLTDQGDYLEANELAQRTREEVVKLKTDVERFPLFYKKANSELPDQLKELTSGLEEMEQEGYRVSQFEFLPEIHNFERSLSTMVAKLEQGDQEDVEKELTEMENRVQEMYQLLEKEAIAHNYVEKQYGPLKSQLDELDYVLELTEKEIEEIQYTYQLDEKDIETYRSLKTLYNQLKKRLSLVYDKRQDGQTSFVELREELERTQEQMKELKEKQKFFSENVQAVRKDEREAIDKLSSMEQLLLDTHRRLKRSNLPGIPHSLYEDMKEASDRIDDVFQCLDQQPLDMATVSRKLEESVELTEKLHERADQTMETAEFAERVIQYANRYRSQHPLLAAKLLEAEAEFRSYRYDSALKLAGNALNEVDPKAFSRIEEKEQVLA</sequence>
<evidence type="ECO:0000256" key="6">
    <source>
        <dbReference type="ARBA" id="ARBA00023210"/>
    </source>
</evidence>
<comment type="subcellular location">
    <subcellularLocation>
        <location evidence="8">Cell membrane</location>
        <topology evidence="8">Single-pass membrane protein</topology>
    </subcellularLocation>
    <text evidence="8">Colocalized with FtsZ to the nascent septal site.</text>
</comment>
<proteinExistence type="inferred from homology"/>
<keyword evidence="1 8" id="KW-0132">Cell division</keyword>